<evidence type="ECO:0000256" key="1">
    <source>
        <dbReference type="SAM" id="MobiDB-lite"/>
    </source>
</evidence>
<dbReference type="GO" id="GO:0019901">
    <property type="term" value="F:protein kinase binding"/>
    <property type="evidence" value="ECO:0007669"/>
    <property type="project" value="TreeGrafter"/>
</dbReference>
<gene>
    <name evidence="2" type="ORF">BB560_004773</name>
</gene>
<accession>A0A2T9Z8A1</accession>
<feature type="compositionally biased region" description="Polar residues" evidence="1">
    <location>
        <begin position="199"/>
        <end position="233"/>
    </location>
</feature>
<dbReference type="Proteomes" id="UP000245609">
    <property type="component" value="Unassembled WGS sequence"/>
</dbReference>
<dbReference type="GO" id="GO:0003725">
    <property type="term" value="F:double-stranded RNA binding"/>
    <property type="evidence" value="ECO:0007669"/>
    <property type="project" value="InterPro"/>
</dbReference>
<dbReference type="GO" id="GO:0004860">
    <property type="term" value="F:protein kinase inhibitor activity"/>
    <property type="evidence" value="ECO:0007669"/>
    <property type="project" value="TreeGrafter"/>
</dbReference>
<dbReference type="GO" id="GO:0005730">
    <property type="term" value="C:nucleolus"/>
    <property type="evidence" value="ECO:0007669"/>
    <property type="project" value="TreeGrafter"/>
</dbReference>
<dbReference type="PANTHER" id="PTHR13507:SF0">
    <property type="entry name" value="PRKR-INTERACTING PROTEIN 1"/>
    <property type="match status" value="1"/>
</dbReference>
<organism evidence="2 3">
    <name type="scientific">Smittium megazygosporum</name>
    <dbReference type="NCBI Taxonomy" id="133381"/>
    <lineage>
        <taxon>Eukaryota</taxon>
        <taxon>Fungi</taxon>
        <taxon>Fungi incertae sedis</taxon>
        <taxon>Zoopagomycota</taxon>
        <taxon>Kickxellomycotina</taxon>
        <taxon>Harpellomycetes</taxon>
        <taxon>Harpellales</taxon>
        <taxon>Legeriomycetaceae</taxon>
        <taxon>Smittium</taxon>
    </lineage>
</organism>
<feature type="region of interest" description="Disordered" evidence="1">
    <location>
        <begin position="1"/>
        <end position="84"/>
    </location>
</feature>
<feature type="compositionally biased region" description="Polar residues" evidence="1">
    <location>
        <begin position="31"/>
        <end position="40"/>
    </location>
</feature>
<keyword evidence="3" id="KW-1185">Reference proteome</keyword>
<evidence type="ECO:0000313" key="3">
    <source>
        <dbReference type="Proteomes" id="UP000245609"/>
    </source>
</evidence>
<name>A0A2T9Z8A1_9FUNG</name>
<comment type="caution">
    <text evidence="2">The sequence shown here is derived from an EMBL/GenBank/DDBJ whole genome shotgun (WGS) entry which is preliminary data.</text>
</comment>
<dbReference type="STRING" id="133381.A0A2T9Z8A1"/>
<evidence type="ECO:0000313" key="2">
    <source>
        <dbReference type="EMBL" id="PVV00831.1"/>
    </source>
</evidence>
<dbReference type="OrthoDB" id="10067079at2759"/>
<evidence type="ECO:0008006" key="4">
    <source>
        <dbReference type="Google" id="ProtNLM"/>
    </source>
</evidence>
<protein>
    <recommendedName>
        <fullName evidence="4">DUF1168 domain-containing protein</fullName>
    </recommendedName>
</protein>
<dbReference type="EMBL" id="MBFS01001613">
    <property type="protein sequence ID" value="PVV00831.1"/>
    <property type="molecule type" value="Genomic_DNA"/>
</dbReference>
<proteinExistence type="predicted"/>
<sequence>MEKTETSQQNPTDEESQPESIQPKQAKKHFSSSAIATNLQRVRLERLMANPEKPVHIPKTKSPSLKPPPEFVKSYAGSSAGAGSGEFHVYRNLRRKEIARQAIIKSELEKDRKKRELEAKISEKEKLLQMKTEKRRAKRLKRKTAKKDHVSGTEKTTSEPNQMRMRVDPNSIAFNTKDSVQAEDVSDTQPTANLDPVQKTDTSRQPASLSSLPPTEQIESNSQPAQNNFSTKKASFAVVNIIEDPPF</sequence>
<reference evidence="2 3" key="1">
    <citation type="journal article" date="2018" name="MBio">
        <title>Comparative Genomics Reveals the Core Gene Toolbox for the Fungus-Insect Symbiosis.</title>
        <authorList>
            <person name="Wang Y."/>
            <person name="Stata M."/>
            <person name="Wang W."/>
            <person name="Stajich J.E."/>
            <person name="White M.M."/>
            <person name="Moncalvo J.M."/>
        </authorList>
    </citation>
    <scope>NUCLEOTIDE SEQUENCE [LARGE SCALE GENOMIC DNA]</scope>
    <source>
        <strain evidence="2 3">SC-DP-2</strain>
    </source>
</reference>
<dbReference type="Pfam" id="PF06658">
    <property type="entry name" value="DUF1168"/>
    <property type="match status" value="1"/>
</dbReference>
<dbReference type="InterPro" id="IPR009548">
    <property type="entry name" value="Prkrip1"/>
</dbReference>
<dbReference type="AlphaFoldDB" id="A0A2T9Z8A1"/>
<feature type="compositionally biased region" description="Basic residues" evidence="1">
    <location>
        <begin position="133"/>
        <end position="146"/>
    </location>
</feature>
<dbReference type="PANTHER" id="PTHR13507">
    <property type="entry name" value="PRKR-INTERACTING PROTEIN 1"/>
    <property type="match status" value="1"/>
</dbReference>
<feature type="compositionally biased region" description="Polar residues" evidence="1">
    <location>
        <begin position="1"/>
        <end position="11"/>
    </location>
</feature>
<feature type="region of interest" description="Disordered" evidence="1">
    <location>
        <begin position="128"/>
        <end position="235"/>
    </location>
</feature>